<dbReference type="EMBL" id="JBEHCU010001061">
    <property type="protein sequence ID" value="KAL1403872.1"/>
    <property type="molecule type" value="Genomic_DNA"/>
</dbReference>
<evidence type="ECO:0000313" key="4">
    <source>
        <dbReference type="EMBL" id="KAL1403872.1"/>
    </source>
</evidence>
<feature type="signal peptide" evidence="3">
    <location>
        <begin position="1"/>
        <end position="18"/>
    </location>
</feature>
<protein>
    <submittedName>
        <fullName evidence="4">Uncharacterized protein</fullName>
    </submittedName>
</protein>
<dbReference type="InterPro" id="IPR050645">
    <property type="entry name" value="Histidine_acid_phosphatase"/>
</dbReference>
<accession>A0ABD1DVV6</accession>
<comment type="caution">
    <text evidence="4">The sequence shown here is derived from an EMBL/GenBank/DDBJ whole genome shotgun (WGS) entry which is preliminary data.</text>
</comment>
<dbReference type="AlphaFoldDB" id="A0ABD1DVV6"/>
<reference evidence="4 5" key="1">
    <citation type="submission" date="2024-05" db="EMBL/GenBank/DDBJ databases">
        <title>Culex pipiens pipiens assembly and annotation.</title>
        <authorList>
            <person name="Alout H."/>
            <person name="Durand T."/>
        </authorList>
    </citation>
    <scope>NUCLEOTIDE SEQUENCE [LARGE SCALE GENOMIC DNA]</scope>
    <source>
        <strain evidence="4">HA-2024</strain>
        <tissue evidence="4">Whole body</tissue>
    </source>
</reference>
<evidence type="ECO:0000256" key="3">
    <source>
        <dbReference type="SAM" id="SignalP"/>
    </source>
</evidence>
<dbReference type="PANTHER" id="PTHR11567">
    <property type="entry name" value="ACID PHOSPHATASE-RELATED"/>
    <property type="match status" value="1"/>
</dbReference>
<keyword evidence="5" id="KW-1185">Reference proteome</keyword>
<dbReference type="InterPro" id="IPR000560">
    <property type="entry name" value="His_Pase_clade-2"/>
</dbReference>
<dbReference type="Gene3D" id="3.40.50.1240">
    <property type="entry name" value="Phosphoglycerate mutase-like"/>
    <property type="match status" value="1"/>
</dbReference>
<dbReference type="CDD" id="cd07061">
    <property type="entry name" value="HP_HAP_like"/>
    <property type="match status" value="1"/>
</dbReference>
<name>A0ABD1DVV6_CULPP</name>
<comment type="similarity">
    <text evidence="2">Belongs to the histidine acid phosphatase family.</text>
</comment>
<proteinExistence type="inferred from homology"/>
<evidence type="ECO:0000256" key="2">
    <source>
        <dbReference type="ARBA" id="ARBA00005375"/>
    </source>
</evidence>
<dbReference type="Proteomes" id="UP001562425">
    <property type="component" value="Unassembled WGS sequence"/>
</dbReference>
<comment type="catalytic activity">
    <reaction evidence="1">
        <text>a phosphate monoester + H2O = an alcohol + phosphate</text>
        <dbReference type="Rhea" id="RHEA:15017"/>
        <dbReference type="ChEBI" id="CHEBI:15377"/>
        <dbReference type="ChEBI" id="CHEBI:30879"/>
        <dbReference type="ChEBI" id="CHEBI:43474"/>
        <dbReference type="ChEBI" id="CHEBI:67140"/>
        <dbReference type="EC" id="3.1.3.2"/>
    </reaction>
</comment>
<dbReference type="PANTHER" id="PTHR11567:SF19">
    <property type="entry name" value="GH19849P"/>
    <property type="match status" value="1"/>
</dbReference>
<dbReference type="PROSITE" id="PS00616">
    <property type="entry name" value="HIS_ACID_PHOSPHAT_1"/>
    <property type="match status" value="1"/>
</dbReference>
<dbReference type="GO" id="GO:0003993">
    <property type="term" value="F:acid phosphatase activity"/>
    <property type="evidence" value="ECO:0007669"/>
    <property type="project" value="UniProtKB-EC"/>
</dbReference>
<dbReference type="InterPro" id="IPR033379">
    <property type="entry name" value="Acid_Pase_AS"/>
</dbReference>
<keyword evidence="3" id="KW-0732">Signal</keyword>
<dbReference type="InterPro" id="IPR029033">
    <property type="entry name" value="His_PPase_superfam"/>
</dbReference>
<evidence type="ECO:0000256" key="1">
    <source>
        <dbReference type="ARBA" id="ARBA00000032"/>
    </source>
</evidence>
<sequence>MVRLLLLLVVTGWMYSEASISLSRTQSLRMAIVLFRHGDRSPISTYQTDPYRNYPWIGGFLALQPKGIAQMYDLGRSLRERYGFLLPEHGMYTRDSTLVLSSASERCVLTAQSLLAAFYEPPKDAIDIPIRWQPVTVNVLKPEDDILLGQRRSCPRLNQIRDELMVNPPPEFEQWLREGIAMKDYVSASIGLALPTMRHLFEICDALEVYHEHGFELPAWAGKIFPDQVSEFIRGYQLTFSGTEELKRIRGGAILKDLVAKMRASQNGTLSQSLLFYSGHDVTQTNLFNAMGVEQLLKGRPGYGATTVFELHETLGSDMEVRMVHYANTDQREPVSVDIPNCGKPCSLVNFERSVSGMLLEDYDRQCSRQ</sequence>
<dbReference type="SUPFAM" id="SSF53254">
    <property type="entry name" value="Phosphoglycerate mutase-like"/>
    <property type="match status" value="1"/>
</dbReference>
<organism evidence="4 5">
    <name type="scientific">Culex pipiens pipiens</name>
    <name type="common">Northern house mosquito</name>
    <dbReference type="NCBI Taxonomy" id="38569"/>
    <lineage>
        <taxon>Eukaryota</taxon>
        <taxon>Metazoa</taxon>
        <taxon>Ecdysozoa</taxon>
        <taxon>Arthropoda</taxon>
        <taxon>Hexapoda</taxon>
        <taxon>Insecta</taxon>
        <taxon>Pterygota</taxon>
        <taxon>Neoptera</taxon>
        <taxon>Endopterygota</taxon>
        <taxon>Diptera</taxon>
        <taxon>Nematocera</taxon>
        <taxon>Culicoidea</taxon>
        <taxon>Culicidae</taxon>
        <taxon>Culicinae</taxon>
        <taxon>Culicini</taxon>
        <taxon>Culex</taxon>
        <taxon>Culex</taxon>
    </lineage>
</organism>
<dbReference type="Pfam" id="PF00328">
    <property type="entry name" value="His_Phos_2"/>
    <property type="match status" value="1"/>
</dbReference>
<feature type="chain" id="PRO_5044884676" evidence="3">
    <location>
        <begin position="19"/>
        <end position="370"/>
    </location>
</feature>
<gene>
    <name evidence="4" type="ORF">pipiens_005523</name>
</gene>
<evidence type="ECO:0000313" key="5">
    <source>
        <dbReference type="Proteomes" id="UP001562425"/>
    </source>
</evidence>